<dbReference type="Proteomes" id="UP000183210">
    <property type="component" value="Unassembled WGS sequence"/>
</dbReference>
<dbReference type="SUPFAM" id="SSF55729">
    <property type="entry name" value="Acyl-CoA N-acyltransferases (Nat)"/>
    <property type="match status" value="1"/>
</dbReference>
<dbReference type="GO" id="GO:0008999">
    <property type="term" value="F:protein-N-terminal-alanine acetyltransferase activity"/>
    <property type="evidence" value="ECO:0007669"/>
    <property type="project" value="TreeGrafter"/>
</dbReference>
<dbReference type="Gene3D" id="3.40.630.30">
    <property type="match status" value="1"/>
</dbReference>
<dbReference type="AlphaFoldDB" id="A0A9X8M8Y5"/>
<dbReference type="PROSITE" id="PS51186">
    <property type="entry name" value="GNAT"/>
    <property type="match status" value="1"/>
</dbReference>
<dbReference type="EMBL" id="FOEV01000001">
    <property type="protein sequence ID" value="SEP63766.1"/>
    <property type="molecule type" value="Genomic_DNA"/>
</dbReference>
<organism evidence="2 3">
    <name type="scientific">Pseudomonas lutea</name>
    <dbReference type="NCBI Taxonomy" id="243924"/>
    <lineage>
        <taxon>Bacteria</taxon>
        <taxon>Pseudomonadati</taxon>
        <taxon>Pseudomonadota</taxon>
        <taxon>Gammaproteobacteria</taxon>
        <taxon>Pseudomonadales</taxon>
        <taxon>Pseudomonadaceae</taxon>
        <taxon>Pseudomonas</taxon>
    </lineage>
</organism>
<evidence type="ECO:0000259" key="1">
    <source>
        <dbReference type="PROSITE" id="PS51186"/>
    </source>
</evidence>
<proteinExistence type="predicted"/>
<dbReference type="InterPro" id="IPR051908">
    <property type="entry name" value="Ribosomal_N-acetyltransferase"/>
</dbReference>
<dbReference type="GO" id="GO:1990189">
    <property type="term" value="F:protein N-terminal-serine acetyltransferase activity"/>
    <property type="evidence" value="ECO:0007669"/>
    <property type="project" value="TreeGrafter"/>
</dbReference>
<protein>
    <recommendedName>
        <fullName evidence="1">N-acetyltransferase domain-containing protein</fullName>
    </recommendedName>
</protein>
<dbReference type="InterPro" id="IPR000182">
    <property type="entry name" value="GNAT_dom"/>
</dbReference>
<sequence>MTPPLLRTIPEQFETERLLLRVPRAGDGAMVYAAVVESLASLRRFPASLPWVMTEPSVDTSEAYCRLAASSFIVRKDLPFLLIDKTTGMLVGCASFHHIDWNVPSMEIGYWCRDSQCRQGYITEAVSAMTHLALTDLKAERIQILTDEENTASCRVCERAGFTLEGTLRHERKAPDGTLRNTRVYARIA</sequence>
<dbReference type="GO" id="GO:0005737">
    <property type="term" value="C:cytoplasm"/>
    <property type="evidence" value="ECO:0007669"/>
    <property type="project" value="TreeGrafter"/>
</dbReference>
<feature type="domain" description="N-acetyltransferase" evidence="1">
    <location>
        <begin position="30"/>
        <end position="189"/>
    </location>
</feature>
<evidence type="ECO:0000313" key="3">
    <source>
        <dbReference type="Proteomes" id="UP000183210"/>
    </source>
</evidence>
<dbReference type="GeneID" id="300265358"/>
<dbReference type="Pfam" id="PF13302">
    <property type="entry name" value="Acetyltransf_3"/>
    <property type="match status" value="1"/>
</dbReference>
<accession>A0A9X8M8Y5</accession>
<name>A0A9X8M8Y5_9PSED</name>
<dbReference type="PANTHER" id="PTHR43441:SF3">
    <property type="entry name" value="ACETYLTRANSFERASE"/>
    <property type="match status" value="1"/>
</dbReference>
<dbReference type="RefSeq" id="WP_074821392.1">
    <property type="nucleotide sequence ID" value="NZ_FOEV01000001.1"/>
</dbReference>
<gene>
    <name evidence="2" type="ORF">SAMN05216409_101362</name>
</gene>
<comment type="caution">
    <text evidence="2">The sequence shown here is derived from an EMBL/GenBank/DDBJ whole genome shotgun (WGS) entry which is preliminary data.</text>
</comment>
<dbReference type="PANTHER" id="PTHR43441">
    <property type="entry name" value="RIBOSOMAL-PROTEIN-SERINE ACETYLTRANSFERASE"/>
    <property type="match status" value="1"/>
</dbReference>
<dbReference type="InterPro" id="IPR016181">
    <property type="entry name" value="Acyl_CoA_acyltransferase"/>
</dbReference>
<reference evidence="2 3" key="1">
    <citation type="submission" date="2016-10" db="EMBL/GenBank/DDBJ databases">
        <authorList>
            <person name="Varghese N."/>
            <person name="Submissions S."/>
        </authorList>
    </citation>
    <scope>NUCLEOTIDE SEQUENCE [LARGE SCALE GENOMIC DNA]</scope>
    <source>
        <strain evidence="2 3">LMG 21974</strain>
    </source>
</reference>
<evidence type="ECO:0000313" key="2">
    <source>
        <dbReference type="EMBL" id="SEP63766.1"/>
    </source>
</evidence>